<name>A0A822YLG7_NELNU</name>
<protein>
    <submittedName>
        <fullName evidence="2">Uncharacterized protein</fullName>
    </submittedName>
</protein>
<gene>
    <name evidence="2" type="ORF">HUJ06_005664</name>
</gene>
<accession>A0A822YLG7</accession>
<dbReference type="AlphaFoldDB" id="A0A822YLG7"/>
<sequence length="127" mass="13196">MLSTISMDSDNEKLSSITSDGKTSSSSASVSSSQSVELSSSSSSQATFAGGRHRLYGSLGGGGLSARRPLFSMSLSILGDLSHENGILLLISRAIPRGSAFASASMEPAAIRRLVDRSGALKFKLWP</sequence>
<reference evidence="2 3" key="1">
    <citation type="journal article" date="2020" name="Mol. Biol. Evol.">
        <title>Distinct Expression and Methylation Patterns for Genes with Different Fates following a Single Whole-Genome Duplication in Flowering Plants.</title>
        <authorList>
            <person name="Shi T."/>
            <person name="Rahmani R.S."/>
            <person name="Gugger P.F."/>
            <person name="Wang M."/>
            <person name="Li H."/>
            <person name="Zhang Y."/>
            <person name="Li Z."/>
            <person name="Wang Q."/>
            <person name="Van de Peer Y."/>
            <person name="Marchal K."/>
            <person name="Chen J."/>
        </authorList>
    </citation>
    <scope>NUCLEOTIDE SEQUENCE [LARGE SCALE GENOMIC DNA]</scope>
    <source>
        <tissue evidence="2">Leaf</tissue>
    </source>
</reference>
<feature type="compositionally biased region" description="Low complexity" evidence="1">
    <location>
        <begin position="15"/>
        <end position="44"/>
    </location>
</feature>
<evidence type="ECO:0000256" key="1">
    <source>
        <dbReference type="SAM" id="MobiDB-lite"/>
    </source>
</evidence>
<comment type="caution">
    <text evidence="2">The sequence shown here is derived from an EMBL/GenBank/DDBJ whole genome shotgun (WGS) entry which is preliminary data.</text>
</comment>
<organism evidence="2 3">
    <name type="scientific">Nelumbo nucifera</name>
    <name type="common">Sacred lotus</name>
    <dbReference type="NCBI Taxonomy" id="4432"/>
    <lineage>
        <taxon>Eukaryota</taxon>
        <taxon>Viridiplantae</taxon>
        <taxon>Streptophyta</taxon>
        <taxon>Embryophyta</taxon>
        <taxon>Tracheophyta</taxon>
        <taxon>Spermatophyta</taxon>
        <taxon>Magnoliopsida</taxon>
        <taxon>Proteales</taxon>
        <taxon>Nelumbonaceae</taxon>
        <taxon>Nelumbo</taxon>
    </lineage>
</organism>
<feature type="region of interest" description="Disordered" evidence="1">
    <location>
        <begin position="1"/>
        <end position="47"/>
    </location>
</feature>
<evidence type="ECO:0000313" key="2">
    <source>
        <dbReference type="EMBL" id="DAD35024.1"/>
    </source>
</evidence>
<evidence type="ECO:0000313" key="3">
    <source>
        <dbReference type="Proteomes" id="UP000607653"/>
    </source>
</evidence>
<dbReference type="EMBL" id="DUZY01000004">
    <property type="protein sequence ID" value="DAD35024.1"/>
    <property type="molecule type" value="Genomic_DNA"/>
</dbReference>
<proteinExistence type="predicted"/>
<dbReference type="Proteomes" id="UP000607653">
    <property type="component" value="Unassembled WGS sequence"/>
</dbReference>
<keyword evidence="3" id="KW-1185">Reference proteome</keyword>